<organism evidence="2 3">
    <name type="scientific">Aquibacillus albus</name>
    <dbReference type="NCBI Taxonomy" id="1168171"/>
    <lineage>
        <taxon>Bacteria</taxon>
        <taxon>Bacillati</taxon>
        <taxon>Bacillota</taxon>
        <taxon>Bacilli</taxon>
        <taxon>Bacillales</taxon>
        <taxon>Bacillaceae</taxon>
        <taxon>Aquibacillus</taxon>
    </lineage>
</organism>
<dbReference type="InterPro" id="IPR051531">
    <property type="entry name" value="N-acetyltransferase"/>
</dbReference>
<evidence type="ECO:0000313" key="2">
    <source>
        <dbReference type="EMBL" id="MBM7572400.1"/>
    </source>
</evidence>
<dbReference type="PROSITE" id="PS51186">
    <property type="entry name" value="GNAT"/>
    <property type="match status" value="1"/>
</dbReference>
<dbReference type="PANTHER" id="PTHR43792:SF1">
    <property type="entry name" value="N-ACETYLTRANSFERASE DOMAIN-CONTAINING PROTEIN"/>
    <property type="match status" value="1"/>
</dbReference>
<dbReference type="InterPro" id="IPR000182">
    <property type="entry name" value="GNAT_dom"/>
</dbReference>
<evidence type="ECO:0000259" key="1">
    <source>
        <dbReference type="PROSITE" id="PS51186"/>
    </source>
</evidence>
<comment type="caution">
    <text evidence="2">The sequence shown here is derived from an EMBL/GenBank/DDBJ whole genome shotgun (WGS) entry which is preliminary data.</text>
</comment>
<gene>
    <name evidence="2" type="ORF">JOC48_002904</name>
</gene>
<feature type="domain" description="N-acetyltransferase" evidence="1">
    <location>
        <begin position="8"/>
        <end position="165"/>
    </location>
</feature>
<dbReference type="RefSeq" id="WP_204500772.1">
    <property type="nucleotide sequence ID" value="NZ_JAFBDR010000017.1"/>
</dbReference>
<dbReference type="PANTHER" id="PTHR43792">
    <property type="entry name" value="GNAT FAMILY, PUTATIVE (AFU_ORTHOLOGUE AFUA_3G00765)-RELATED-RELATED"/>
    <property type="match status" value="1"/>
</dbReference>
<dbReference type="Proteomes" id="UP001296943">
    <property type="component" value="Unassembled WGS sequence"/>
</dbReference>
<proteinExistence type="predicted"/>
<sequence length="165" mass="19038">MGIETERLRLRDMKENDKDNLLEIFSDPIAMKYYPSTKNEEETVRWITWTRNNYRKFGVGLWVVEDKDTGKFLGQCGIVPQKIDGEVQMEIGYSFLREVWGRGFATEAARACKEYGIGTLELTRIISLIDPENTASIKVANRIGMVFEKNIMKWGKTLALYAVEK</sequence>
<reference evidence="2 3" key="1">
    <citation type="submission" date="2021-01" db="EMBL/GenBank/DDBJ databases">
        <title>Genomic Encyclopedia of Type Strains, Phase IV (KMG-IV): sequencing the most valuable type-strain genomes for metagenomic binning, comparative biology and taxonomic classification.</title>
        <authorList>
            <person name="Goeker M."/>
        </authorList>
    </citation>
    <scope>NUCLEOTIDE SEQUENCE [LARGE SCALE GENOMIC DNA]</scope>
    <source>
        <strain evidence="2 3">DSM 23711</strain>
    </source>
</reference>
<name>A0ABS2N3A7_9BACI</name>
<dbReference type="Gene3D" id="3.40.630.30">
    <property type="match status" value="1"/>
</dbReference>
<dbReference type="EMBL" id="JAFBDR010000017">
    <property type="protein sequence ID" value="MBM7572400.1"/>
    <property type="molecule type" value="Genomic_DNA"/>
</dbReference>
<dbReference type="SUPFAM" id="SSF55729">
    <property type="entry name" value="Acyl-CoA N-acyltransferases (Nat)"/>
    <property type="match status" value="1"/>
</dbReference>
<dbReference type="Pfam" id="PF13302">
    <property type="entry name" value="Acetyltransf_3"/>
    <property type="match status" value="1"/>
</dbReference>
<dbReference type="InterPro" id="IPR016181">
    <property type="entry name" value="Acyl_CoA_acyltransferase"/>
</dbReference>
<accession>A0ABS2N3A7</accession>
<protein>
    <submittedName>
        <fullName evidence="2">RimJ/RimL family protein N-acetyltransferase</fullName>
    </submittedName>
</protein>
<keyword evidence="3" id="KW-1185">Reference proteome</keyword>
<evidence type="ECO:0000313" key="3">
    <source>
        <dbReference type="Proteomes" id="UP001296943"/>
    </source>
</evidence>